<name>A0A315ZBR6_SEDFL</name>
<feature type="transmembrane region" description="Helical" evidence="1">
    <location>
        <begin position="21"/>
        <end position="46"/>
    </location>
</feature>
<comment type="caution">
    <text evidence="2">The sequence shown here is derived from an EMBL/GenBank/DDBJ whole genome shotgun (WGS) entry which is preliminary data.</text>
</comment>
<dbReference type="EMBL" id="QGDO01000002">
    <property type="protein sequence ID" value="PWJ43015.1"/>
    <property type="molecule type" value="Genomic_DNA"/>
</dbReference>
<dbReference type="RefSeq" id="WP_109617200.1">
    <property type="nucleotide sequence ID" value="NZ_QGDO01000002.1"/>
</dbReference>
<dbReference type="OrthoDB" id="1449092at2"/>
<evidence type="ECO:0000256" key="1">
    <source>
        <dbReference type="SAM" id="Phobius"/>
    </source>
</evidence>
<evidence type="ECO:0000313" key="2">
    <source>
        <dbReference type="EMBL" id="PWJ43015.1"/>
    </source>
</evidence>
<keyword evidence="1" id="KW-1133">Transmembrane helix</keyword>
<feature type="transmembrane region" description="Helical" evidence="1">
    <location>
        <begin position="66"/>
        <end position="82"/>
    </location>
</feature>
<proteinExistence type="predicted"/>
<evidence type="ECO:0000313" key="3">
    <source>
        <dbReference type="Proteomes" id="UP000245535"/>
    </source>
</evidence>
<dbReference type="AlphaFoldDB" id="A0A315ZBR6"/>
<protein>
    <recommendedName>
        <fullName evidence="4">2TM domain-containing protein</fullName>
    </recommendedName>
</protein>
<keyword evidence="1" id="KW-0812">Transmembrane</keyword>
<gene>
    <name evidence="2" type="ORF">BC781_102562</name>
</gene>
<keyword evidence="1" id="KW-0472">Membrane</keyword>
<dbReference type="Proteomes" id="UP000245535">
    <property type="component" value="Unassembled WGS sequence"/>
</dbReference>
<keyword evidence="3" id="KW-1185">Reference proteome</keyword>
<sequence length="103" mass="12410">MNKADLKFIQEWGETRKKGRWYYGLKVGGIQGVIFALLSGSFHYFFDRPYDPPYTFDRFLTESTTYVILWMIGSATIMWWQMERMYKKRLQKLEDEESADNEL</sequence>
<accession>A0A315ZBR6</accession>
<evidence type="ECO:0008006" key="4">
    <source>
        <dbReference type="Google" id="ProtNLM"/>
    </source>
</evidence>
<reference evidence="2 3" key="1">
    <citation type="submission" date="2018-03" db="EMBL/GenBank/DDBJ databases">
        <title>Genomic Encyclopedia of Archaeal and Bacterial Type Strains, Phase II (KMG-II): from individual species to whole genera.</title>
        <authorList>
            <person name="Goeker M."/>
        </authorList>
    </citation>
    <scope>NUCLEOTIDE SEQUENCE [LARGE SCALE GENOMIC DNA]</scope>
    <source>
        <strain evidence="2 3">DSM 28229</strain>
    </source>
</reference>
<organism evidence="2 3">
    <name type="scientific">Sediminitomix flava</name>
    <dbReference type="NCBI Taxonomy" id="379075"/>
    <lineage>
        <taxon>Bacteria</taxon>
        <taxon>Pseudomonadati</taxon>
        <taxon>Bacteroidota</taxon>
        <taxon>Cytophagia</taxon>
        <taxon>Cytophagales</taxon>
        <taxon>Flammeovirgaceae</taxon>
        <taxon>Sediminitomix</taxon>
    </lineage>
</organism>